<reference evidence="5 6" key="1">
    <citation type="submission" date="2018-08" db="EMBL/GenBank/DDBJ databases">
        <title>A genome reference for cultivated species of the human gut microbiota.</title>
        <authorList>
            <person name="Zou Y."/>
            <person name="Xue W."/>
            <person name="Luo G."/>
        </authorList>
    </citation>
    <scope>NUCLEOTIDE SEQUENCE [LARGE SCALE GENOMIC DNA]</scope>
    <source>
        <strain evidence="5 6">AF48-16</strain>
    </source>
</reference>
<dbReference type="Gene3D" id="3.10.20.320">
    <property type="entry name" value="Putative peptidoglycan bound protein (lpxtg motif)"/>
    <property type="match status" value="1"/>
</dbReference>
<feature type="domain" description="Bacterial repeat" evidence="4">
    <location>
        <begin position="109"/>
        <end position="157"/>
    </location>
</feature>
<feature type="domain" description="MucBP" evidence="3">
    <location>
        <begin position="163"/>
        <end position="224"/>
    </location>
</feature>
<evidence type="ECO:0000313" key="5">
    <source>
        <dbReference type="EMBL" id="RHK03104.1"/>
    </source>
</evidence>
<dbReference type="InterPro" id="IPR005046">
    <property type="entry name" value="DUF285"/>
</dbReference>
<sequence length="957" mass="108272">MKMATSISILVRLLFIAVLFLSHVPFQLVNASAGVFDSLYDFESESSYIKEEDEDLGRSESEPEKANEVSRSTQYRIDLIANPPRGGTAINLATNSTVIWSEAGMGFGNVTAVPNTGYHFVEWEVVSGPVSLLSPTNLFPGLIMGAGNSVVQAMFAPLQGGDIIVKHEDTKGNKLVEDEILTGLFDEEYLTEPLTKDGWNVSRIPDNASGTFTQEEQVVRYLYEMYEPQQNLWGTVPWSYDDETESIILYGGIAGSVTEAPWRMYNSVKQITIEKPVSLPENSSSLFHSLNDLETIEHAENLDVSNVASMYNMFGGARSIKHLDVSRWDTSNVRDMGFMFNQMYSLKELDVSNWDTSQVTNMRSMFQNANSLTTLDISRWNTSQIRDMGFMFNQMHSLKELDVSNWDTSQVTNMGMMFNNVNSLTTLDVSKWATSNVRDMGFMFNQMHSLKELDVGNWDTSQVTNMRTMFQNANSLTTLDVSSWDTSQITDMGFMFNQTRSLKELDMSNWDTSQVTNMQSMFGNTNALNRITLGEQSIFSAAANLPAIPSTEQYTGRWMLEENLSGDGSAITFENSTEFMANYDGSSPGTYIWERVAPEQLVASIDRVSDQSQTITGYATELVDEFTVTYQNTEGDTVILKKDDPRIIWGDYQDSNQQVRQFQIDLIGNERLETETKVTIRVSKPSVETTGDRTEEQTVIKGIDYRANNLTLDRFKINELSTQEEIETLILQESRAQAANVLTEADMTEDFRIVETDLTREVDEDGSYFAILEVGNKAYQLTVGIDVTSKLEHMRVTIPTKMVFESLYNTAESNRNFESQTYEIRNQSPLAVDTYVNQLAIDDSASIVLLEAGEDPLDYAESESEEEDPTLTYDDISTPLLRLNLKTEETQIQLYEAMEEQHLVRLEERSRVPISLTGDFYGDYPQWIVDTEADQGGYYEDLLVPKYRIVLRFVPRD</sequence>
<dbReference type="SUPFAM" id="SSF52058">
    <property type="entry name" value="L domain-like"/>
    <property type="match status" value="1"/>
</dbReference>
<accession>A0A415EM53</accession>
<dbReference type="GO" id="GO:0031012">
    <property type="term" value="C:extracellular matrix"/>
    <property type="evidence" value="ECO:0007669"/>
    <property type="project" value="TreeGrafter"/>
</dbReference>
<gene>
    <name evidence="5" type="ORF">DW084_17605</name>
</gene>
<dbReference type="InterPro" id="IPR009459">
    <property type="entry name" value="MucBP_dom"/>
</dbReference>
<organism evidence="5 6">
    <name type="scientific">Enterococcus casseliflavus</name>
    <name type="common">Enterococcus flavescens</name>
    <dbReference type="NCBI Taxonomy" id="37734"/>
    <lineage>
        <taxon>Bacteria</taxon>
        <taxon>Bacillati</taxon>
        <taxon>Bacillota</taxon>
        <taxon>Bacilli</taxon>
        <taxon>Lactobacillales</taxon>
        <taxon>Enterococcaceae</taxon>
        <taxon>Enterococcus</taxon>
    </lineage>
</organism>
<evidence type="ECO:0000256" key="2">
    <source>
        <dbReference type="ARBA" id="ARBA00022737"/>
    </source>
</evidence>
<keyword evidence="1" id="KW-0732">Signal</keyword>
<dbReference type="PANTHER" id="PTHR24373:SF399">
    <property type="entry name" value="LEUCINE-RICH REPEAT-CONTAINING PROTEIN 4B-LIKE"/>
    <property type="match status" value="1"/>
</dbReference>
<keyword evidence="2" id="KW-0677">Repeat</keyword>
<dbReference type="Proteomes" id="UP000286288">
    <property type="component" value="Unassembled WGS sequence"/>
</dbReference>
<dbReference type="NCBIfam" id="TIGR02167">
    <property type="entry name" value="Liste_lipo_26"/>
    <property type="match status" value="8"/>
</dbReference>
<dbReference type="PANTHER" id="PTHR24373">
    <property type="entry name" value="SLIT RELATED LEUCINE-RICH REPEAT NEURONAL PROTEIN"/>
    <property type="match status" value="1"/>
</dbReference>
<dbReference type="EMBL" id="QRMZ01000039">
    <property type="protein sequence ID" value="RHK03104.1"/>
    <property type="molecule type" value="Genomic_DNA"/>
</dbReference>
<dbReference type="Pfam" id="PF03382">
    <property type="entry name" value="DUF285"/>
    <property type="match status" value="2"/>
</dbReference>
<dbReference type="InterPro" id="IPR050328">
    <property type="entry name" value="Dev_Immune_Receptor"/>
</dbReference>
<evidence type="ECO:0000259" key="4">
    <source>
        <dbReference type="Pfam" id="PF18998"/>
    </source>
</evidence>
<evidence type="ECO:0000256" key="1">
    <source>
        <dbReference type="ARBA" id="ARBA00022729"/>
    </source>
</evidence>
<dbReference type="Gene3D" id="3.80.10.10">
    <property type="entry name" value="Ribonuclease Inhibitor"/>
    <property type="match status" value="1"/>
</dbReference>
<dbReference type="InterPro" id="IPR011889">
    <property type="entry name" value="Liste_lipo_26"/>
</dbReference>
<proteinExistence type="predicted"/>
<dbReference type="Pfam" id="PF18998">
    <property type="entry name" value="Flg_new_2"/>
    <property type="match status" value="1"/>
</dbReference>
<dbReference type="Pfam" id="PF06458">
    <property type="entry name" value="MucBP"/>
    <property type="match status" value="1"/>
</dbReference>
<comment type="caution">
    <text evidence="5">The sequence shown here is derived from an EMBL/GenBank/DDBJ whole genome shotgun (WGS) entry which is preliminary data.</text>
</comment>
<dbReference type="InterPro" id="IPR044060">
    <property type="entry name" value="Bacterial_rp_domain"/>
</dbReference>
<evidence type="ECO:0000313" key="6">
    <source>
        <dbReference type="Proteomes" id="UP000286288"/>
    </source>
</evidence>
<evidence type="ECO:0000259" key="3">
    <source>
        <dbReference type="Pfam" id="PF06458"/>
    </source>
</evidence>
<dbReference type="GO" id="GO:0005615">
    <property type="term" value="C:extracellular space"/>
    <property type="evidence" value="ECO:0007669"/>
    <property type="project" value="TreeGrafter"/>
</dbReference>
<protein>
    <submittedName>
        <fullName evidence="5">BspA family leucine-rich repeat surface protein</fullName>
    </submittedName>
</protein>
<dbReference type="InterPro" id="IPR032675">
    <property type="entry name" value="LRR_dom_sf"/>
</dbReference>
<dbReference type="AlphaFoldDB" id="A0A415EM53"/>
<name>A0A415EM53_ENTCA</name>